<dbReference type="Proteomes" id="UP000178082">
    <property type="component" value="Unassembled WGS sequence"/>
</dbReference>
<dbReference type="SMART" id="SM00525">
    <property type="entry name" value="FES"/>
    <property type="match status" value="1"/>
</dbReference>
<dbReference type="FunFam" id="1.10.1670.10:FF:000001">
    <property type="entry name" value="Endonuclease III"/>
    <property type="match status" value="1"/>
</dbReference>
<comment type="function">
    <text evidence="12">DNA repair enzyme that has both DNA N-glycosylase activity and AP-lyase activity. The DNA N-glycosylase activity releases various damaged pyrimidines from DNA by cleaving the N-glycosidic bond, leaving an AP (apurinic/apyrimidinic) site. The AP-lyase activity cleaves the phosphodiester bond 3' to the AP site by a beta-elimination, leaving a 3'-terminal unsaturated sugar and a product with a terminal 5'-phosphate.</text>
</comment>
<keyword evidence="5 12" id="KW-0378">Hydrolase</keyword>
<dbReference type="InterPro" id="IPR011257">
    <property type="entry name" value="DNA_glycosylase"/>
</dbReference>
<evidence type="ECO:0000256" key="7">
    <source>
        <dbReference type="ARBA" id="ARBA00023014"/>
    </source>
</evidence>
<evidence type="ECO:0000256" key="2">
    <source>
        <dbReference type="ARBA" id="ARBA00022485"/>
    </source>
</evidence>
<keyword evidence="2 12" id="KW-0004">4Fe-4S</keyword>
<dbReference type="InterPro" id="IPR005759">
    <property type="entry name" value="Nth"/>
</dbReference>
<proteinExistence type="inferred from homology"/>
<evidence type="ECO:0000313" key="15">
    <source>
        <dbReference type="Proteomes" id="UP000178082"/>
    </source>
</evidence>
<evidence type="ECO:0000256" key="5">
    <source>
        <dbReference type="ARBA" id="ARBA00022801"/>
    </source>
</evidence>
<keyword evidence="7 12" id="KW-0411">Iron-sulfur</keyword>
<dbReference type="GO" id="GO:0046872">
    <property type="term" value="F:metal ion binding"/>
    <property type="evidence" value="ECO:0007669"/>
    <property type="project" value="UniProtKB-KW"/>
</dbReference>
<dbReference type="Gene3D" id="1.10.340.30">
    <property type="entry name" value="Hypothetical protein, domain 2"/>
    <property type="match status" value="1"/>
</dbReference>
<gene>
    <name evidence="12" type="primary">nth</name>
    <name evidence="14" type="ORF">A3G31_04525</name>
</gene>
<dbReference type="GO" id="GO:0019104">
    <property type="term" value="F:DNA N-glycosylase activity"/>
    <property type="evidence" value="ECO:0007669"/>
    <property type="project" value="UniProtKB-UniRule"/>
</dbReference>
<dbReference type="EC" id="4.2.99.18" evidence="12"/>
<keyword evidence="4 12" id="KW-0227">DNA damage</keyword>
<keyword evidence="3 12" id="KW-0479">Metal-binding</keyword>
<comment type="cofactor">
    <cofactor evidence="12">
        <name>[4Fe-4S] cluster</name>
        <dbReference type="ChEBI" id="CHEBI:49883"/>
    </cofactor>
    <text evidence="12">Binds 1 [4Fe-4S] cluster.</text>
</comment>
<feature type="binding site" evidence="12">
    <location>
        <position position="190"/>
    </location>
    <ligand>
        <name>[4Fe-4S] cluster</name>
        <dbReference type="ChEBI" id="CHEBI:49883"/>
    </ligand>
</feature>
<sequence>MKFPLKRALEIIKILQKEYPGSKIALDYANPLELLVSTILSAQCTDRQVNIVTKTLFKKYNTATDYANANIKEFEQDIKSTGFYRNKAKNIIESCKIIEKKYNGKVPDTMGEILTFPGVARKTANIVLSNAYGVVVGIAVDTHVRRLSQRLGFSRNDNPDKIEQDLMELFPKKEWFKLNYLLIEHGRKICQAKKPLCPECPVKKTCPSAKKFYKE</sequence>
<dbReference type="Pfam" id="PF00730">
    <property type="entry name" value="HhH-GPD"/>
    <property type="match status" value="1"/>
</dbReference>
<name>A0A1F7SQ12_9BACT</name>
<feature type="binding site" evidence="12">
    <location>
        <position position="200"/>
    </location>
    <ligand>
        <name>[4Fe-4S] cluster</name>
        <dbReference type="ChEBI" id="CHEBI:49883"/>
    </ligand>
</feature>
<accession>A0A1F7SQ12</accession>
<dbReference type="PIRSF" id="PIRSF001435">
    <property type="entry name" value="Nth"/>
    <property type="match status" value="1"/>
</dbReference>
<evidence type="ECO:0000256" key="12">
    <source>
        <dbReference type="HAMAP-Rule" id="MF_00942"/>
    </source>
</evidence>
<keyword evidence="9 12" id="KW-0234">DNA repair</keyword>
<dbReference type="SMART" id="SM00478">
    <property type="entry name" value="ENDO3c"/>
    <property type="match status" value="1"/>
</dbReference>
<keyword evidence="8 12" id="KW-0238">DNA-binding</keyword>
<evidence type="ECO:0000256" key="11">
    <source>
        <dbReference type="ARBA" id="ARBA00023295"/>
    </source>
</evidence>
<dbReference type="STRING" id="1817883.A3G31_04525"/>
<dbReference type="GO" id="GO:0051539">
    <property type="term" value="F:4 iron, 4 sulfur cluster binding"/>
    <property type="evidence" value="ECO:0007669"/>
    <property type="project" value="UniProtKB-UniRule"/>
</dbReference>
<dbReference type="InterPro" id="IPR023170">
    <property type="entry name" value="HhH_base_excis_C"/>
</dbReference>
<dbReference type="HAMAP" id="MF_00942">
    <property type="entry name" value="Nth"/>
    <property type="match status" value="1"/>
</dbReference>
<dbReference type="PANTHER" id="PTHR10359:SF18">
    <property type="entry name" value="ENDONUCLEASE III"/>
    <property type="match status" value="1"/>
</dbReference>
<dbReference type="FunFam" id="1.10.340.30:FF:000001">
    <property type="entry name" value="Endonuclease III"/>
    <property type="match status" value="1"/>
</dbReference>
<keyword evidence="14" id="KW-0540">Nuclease</keyword>
<dbReference type="GO" id="GO:0140078">
    <property type="term" value="F:class I DNA-(apurinic or apyrimidinic site) endonuclease activity"/>
    <property type="evidence" value="ECO:0007669"/>
    <property type="project" value="UniProtKB-EC"/>
</dbReference>
<evidence type="ECO:0000256" key="3">
    <source>
        <dbReference type="ARBA" id="ARBA00022723"/>
    </source>
</evidence>
<evidence type="ECO:0000256" key="8">
    <source>
        <dbReference type="ARBA" id="ARBA00023125"/>
    </source>
</evidence>
<feature type="domain" description="HhH-GPD" evidence="13">
    <location>
        <begin position="40"/>
        <end position="188"/>
    </location>
</feature>
<dbReference type="GO" id="GO:0003677">
    <property type="term" value="F:DNA binding"/>
    <property type="evidence" value="ECO:0007669"/>
    <property type="project" value="UniProtKB-UniRule"/>
</dbReference>
<keyword evidence="10 12" id="KW-0456">Lyase</keyword>
<dbReference type="GO" id="GO:0006285">
    <property type="term" value="P:base-excision repair, AP site formation"/>
    <property type="evidence" value="ECO:0007669"/>
    <property type="project" value="TreeGrafter"/>
</dbReference>
<organism evidence="14 15">
    <name type="scientific">Candidatus Schekmanbacteria bacterium RIFCSPLOWO2_12_FULL_38_15</name>
    <dbReference type="NCBI Taxonomy" id="1817883"/>
    <lineage>
        <taxon>Bacteria</taxon>
        <taxon>Candidatus Schekmaniibacteriota</taxon>
    </lineage>
</organism>
<keyword evidence="14" id="KW-0255">Endonuclease</keyword>
<feature type="binding site" evidence="12">
    <location>
        <position position="197"/>
    </location>
    <ligand>
        <name>[4Fe-4S] cluster</name>
        <dbReference type="ChEBI" id="CHEBI:49883"/>
    </ligand>
</feature>
<dbReference type="PROSITE" id="PS00764">
    <property type="entry name" value="ENDONUCLEASE_III_1"/>
    <property type="match status" value="1"/>
</dbReference>
<evidence type="ECO:0000256" key="6">
    <source>
        <dbReference type="ARBA" id="ARBA00023004"/>
    </source>
</evidence>
<dbReference type="SUPFAM" id="SSF48150">
    <property type="entry name" value="DNA-glycosylase"/>
    <property type="match status" value="1"/>
</dbReference>
<evidence type="ECO:0000256" key="10">
    <source>
        <dbReference type="ARBA" id="ARBA00023239"/>
    </source>
</evidence>
<dbReference type="InterPro" id="IPR004035">
    <property type="entry name" value="Endouclease-III_FeS-bd_BS"/>
</dbReference>
<evidence type="ECO:0000256" key="4">
    <source>
        <dbReference type="ARBA" id="ARBA00022763"/>
    </source>
</evidence>
<evidence type="ECO:0000256" key="9">
    <source>
        <dbReference type="ARBA" id="ARBA00023204"/>
    </source>
</evidence>
<dbReference type="Gene3D" id="1.10.1670.10">
    <property type="entry name" value="Helix-hairpin-Helix base-excision DNA repair enzymes (C-terminal)"/>
    <property type="match status" value="1"/>
</dbReference>
<keyword evidence="11 12" id="KW-0326">Glycosidase</keyword>
<dbReference type="InterPro" id="IPR003651">
    <property type="entry name" value="Endonuclease3_FeS-loop_motif"/>
</dbReference>
<dbReference type="NCBIfam" id="TIGR01083">
    <property type="entry name" value="nth"/>
    <property type="match status" value="1"/>
</dbReference>
<dbReference type="EMBL" id="MGDI01000002">
    <property type="protein sequence ID" value="OGL55277.1"/>
    <property type="molecule type" value="Genomic_DNA"/>
</dbReference>
<dbReference type="CDD" id="cd00056">
    <property type="entry name" value="ENDO3c"/>
    <property type="match status" value="1"/>
</dbReference>
<comment type="similarity">
    <text evidence="1 12">Belongs to the Nth/MutY family.</text>
</comment>
<comment type="caution">
    <text evidence="14">The sequence shown here is derived from an EMBL/GenBank/DDBJ whole genome shotgun (WGS) entry which is preliminary data.</text>
</comment>
<feature type="binding site" evidence="12">
    <location>
        <position position="206"/>
    </location>
    <ligand>
        <name>[4Fe-4S] cluster</name>
        <dbReference type="ChEBI" id="CHEBI:49883"/>
    </ligand>
</feature>
<dbReference type="AlphaFoldDB" id="A0A1F7SQ12"/>
<evidence type="ECO:0000313" key="14">
    <source>
        <dbReference type="EMBL" id="OGL55277.1"/>
    </source>
</evidence>
<dbReference type="InterPro" id="IPR003265">
    <property type="entry name" value="HhH-GPD_domain"/>
</dbReference>
<evidence type="ECO:0000259" key="13">
    <source>
        <dbReference type="SMART" id="SM00478"/>
    </source>
</evidence>
<protein>
    <recommendedName>
        <fullName evidence="12">Endonuclease III</fullName>
        <ecNumber evidence="12">4.2.99.18</ecNumber>
    </recommendedName>
    <alternativeName>
        <fullName evidence="12">DNA-(apurinic or apyrimidinic site) lyase</fullName>
    </alternativeName>
</protein>
<comment type="catalytic activity">
    <reaction evidence="12">
        <text>2'-deoxyribonucleotide-(2'-deoxyribose 5'-phosphate)-2'-deoxyribonucleotide-DNA = a 3'-end 2'-deoxyribonucleotide-(2,3-dehydro-2,3-deoxyribose 5'-phosphate)-DNA + a 5'-end 5'-phospho-2'-deoxyribonucleoside-DNA + H(+)</text>
        <dbReference type="Rhea" id="RHEA:66592"/>
        <dbReference type="Rhea" id="RHEA-COMP:13180"/>
        <dbReference type="Rhea" id="RHEA-COMP:16897"/>
        <dbReference type="Rhea" id="RHEA-COMP:17067"/>
        <dbReference type="ChEBI" id="CHEBI:15378"/>
        <dbReference type="ChEBI" id="CHEBI:136412"/>
        <dbReference type="ChEBI" id="CHEBI:157695"/>
        <dbReference type="ChEBI" id="CHEBI:167181"/>
        <dbReference type="EC" id="4.2.99.18"/>
    </reaction>
</comment>
<evidence type="ECO:0000256" key="1">
    <source>
        <dbReference type="ARBA" id="ARBA00008343"/>
    </source>
</evidence>
<dbReference type="PANTHER" id="PTHR10359">
    <property type="entry name" value="A/G-SPECIFIC ADENINE GLYCOSYLASE/ENDONUCLEASE III"/>
    <property type="match status" value="1"/>
</dbReference>
<reference evidence="14 15" key="1">
    <citation type="journal article" date="2016" name="Nat. Commun.">
        <title>Thousands of microbial genomes shed light on interconnected biogeochemical processes in an aquifer system.</title>
        <authorList>
            <person name="Anantharaman K."/>
            <person name="Brown C.T."/>
            <person name="Hug L.A."/>
            <person name="Sharon I."/>
            <person name="Castelle C.J."/>
            <person name="Probst A.J."/>
            <person name="Thomas B.C."/>
            <person name="Singh A."/>
            <person name="Wilkins M.J."/>
            <person name="Karaoz U."/>
            <person name="Brodie E.L."/>
            <person name="Williams K.H."/>
            <person name="Hubbard S.S."/>
            <person name="Banfield J.F."/>
        </authorList>
    </citation>
    <scope>NUCLEOTIDE SEQUENCE [LARGE SCALE GENOMIC DNA]</scope>
</reference>
<keyword evidence="6 12" id="KW-0408">Iron</keyword>